<evidence type="ECO:0000313" key="1">
    <source>
        <dbReference type="EMBL" id="MBP2409604.1"/>
    </source>
</evidence>
<sequence>MTAPGGGLDPDPGTEVAVLLVSTRWSTPARPAATVLRELARRWGSSVLSLELEDAGEDTLDRLGVETIPTWLRLTKSSTQGSPADSAVTPVRDLIATDVLGNEVVLSGPWQITRRRSGAMPKHMVAELFGPPTESGT</sequence>
<keyword evidence="2" id="KW-1185">Reference proteome</keyword>
<protein>
    <recommendedName>
        <fullName evidence="3">Thioredoxin</fullName>
    </recommendedName>
</protein>
<dbReference type="EMBL" id="JAGIOC010000001">
    <property type="protein sequence ID" value="MBP2409604.1"/>
    <property type="molecule type" value="Genomic_DNA"/>
</dbReference>
<proteinExistence type="predicted"/>
<evidence type="ECO:0000313" key="2">
    <source>
        <dbReference type="Proteomes" id="UP000698222"/>
    </source>
</evidence>
<accession>A0ABS4YLI0</accession>
<evidence type="ECO:0008006" key="3">
    <source>
        <dbReference type="Google" id="ProtNLM"/>
    </source>
</evidence>
<organism evidence="1 2">
    <name type="scientific">Brachybacterium fresconis</name>
    <dbReference type="NCBI Taxonomy" id="173363"/>
    <lineage>
        <taxon>Bacteria</taxon>
        <taxon>Bacillati</taxon>
        <taxon>Actinomycetota</taxon>
        <taxon>Actinomycetes</taxon>
        <taxon>Micrococcales</taxon>
        <taxon>Dermabacteraceae</taxon>
        <taxon>Brachybacterium</taxon>
    </lineage>
</organism>
<dbReference type="RefSeq" id="WP_209891852.1">
    <property type="nucleotide sequence ID" value="NZ_BAAAJV010000006.1"/>
</dbReference>
<dbReference type="Proteomes" id="UP000698222">
    <property type="component" value="Unassembled WGS sequence"/>
</dbReference>
<name>A0ABS4YLI0_9MICO</name>
<comment type="caution">
    <text evidence="1">The sequence shown here is derived from an EMBL/GenBank/DDBJ whole genome shotgun (WGS) entry which is preliminary data.</text>
</comment>
<reference evidence="1 2" key="1">
    <citation type="submission" date="2021-03" db="EMBL/GenBank/DDBJ databases">
        <title>Sequencing the genomes of 1000 actinobacteria strains.</title>
        <authorList>
            <person name="Klenk H.-P."/>
        </authorList>
    </citation>
    <scope>NUCLEOTIDE SEQUENCE [LARGE SCALE GENOMIC DNA]</scope>
    <source>
        <strain evidence="1 2">DSM 14564</strain>
    </source>
</reference>
<gene>
    <name evidence="1" type="ORF">JOF44_002507</name>
</gene>